<dbReference type="EMBL" id="JH793710">
    <property type="protein sequence ID" value="ELQ44464.1"/>
    <property type="molecule type" value="Genomic_DNA"/>
</dbReference>
<name>A0AA97PRQ5_PYRO3</name>
<protein>
    <submittedName>
        <fullName evidence="1">Uncharacterized protein</fullName>
    </submittedName>
</protein>
<dbReference type="AlphaFoldDB" id="A0AA97PRQ5"/>
<gene>
    <name evidence="1" type="ORF">OOU_Y34scaffold00087g42</name>
</gene>
<organism evidence="1">
    <name type="scientific">Pyricularia oryzae (strain Y34)</name>
    <name type="common">Rice blast fungus</name>
    <name type="synonym">Magnaporthe oryzae</name>
    <dbReference type="NCBI Taxonomy" id="1143189"/>
    <lineage>
        <taxon>Eukaryota</taxon>
        <taxon>Fungi</taxon>
        <taxon>Dikarya</taxon>
        <taxon>Ascomycota</taxon>
        <taxon>Pezizomycotina</taxon>
        <taxon>Sordariomycetes</taxon>
        <taxon>Sordariomycetidae</taxon>
        <taxon>Magnaporthales</taxon>
        <taxon>Pyriculariaceae</taxon>
        <taxon>Pyricularia</taxon>
    </lineage>
</organism>
<proteinExistence type="predicted"/>
<reference evidence="1" key="1">
    <citation type="journal article" date="2012" name="PLoS Genet.">
        <title>Comparative analysis of the genomes of two field isolates of the rice blast fungus Magnaporthe oryzae.</title>
        <authorList>
            <person name="Xue M."/>
            <person name="Yang J."/>
            <person name="Li Z."/>
            <person name="Hu S."/>
            <person name="Yao N."/>
            <person name="Dean R.A."/>
            <person name="Zhao W."/>
            <person name="Shen M."/>
            <person name="Zhang H."/>
            <person name="Li C."/>
            <person name="Liu L."/>
            <person name="Cao L."/>
            <person name="Xu X."/>
            <person name="Xing Y."/>
            <person name="Hsiang T."/>
            <person name="Zhang Z."/>
            <person name="Xu J.R."/>
            <person name="Peng Y.L."/>
        </authorList>
    </citation>
    <scope>NUCLEOTIDE SEQUENCE</scope>
    <source>
        <strain evidence="1">Y34</strain>
    </source>
</reference>
<sequence length="163" mass="17605">MFEQGTSDNPIYYASPPWCWLCLIGLSLSAQVCLFPSVIGHYAGDQVTSALGREPPMANLPTHTLYDTSGVAAKQLSRDYRMYFDPRLWVIPAAPATTGTPQSGFSQKDCPNPAFVPGSKVRNQLRDKSMTLGGAFLRAGIYSTALTGRAPVTAGSRDHHAVQ</sequence>
<accession>A0AA97PRQ5</accession>
<dbReference type="Proteomes" id="UP000011086">
    <property type="component" value="Unassembled WGS sequence"/>
</dbReference>
<evidence type="ECO:0000313" key="1">
    <source>
        <dbReference type="EMBL" id="ELQ44464.1"/>
    </source>
</evidence>